<keyword evidence="2 5" id="KW-0812">Transmembrane</keyword>
<dbReference type="GO" id="GO:0022857">
    <property type="term" value="F:transmembrane transporter activity"/>
    <property type="evidence" value="ECO:0007669"/>
    <property type="project" value="InterPro"/>
</dbReference>
<accession>A0A9N9NYS4</accession>
<dbReference type="Pfam" id="PF07690">
    <property type="entry name" value="MFS_1"/>
    <property type="match status" value="1"/>
</dbReference>
<feature type="transmembrane region" description="Helical" evidence="5">
    <location>
        <begin position="231"/>
        <end position="253"/>
    </location>
</feature>
<comment type="subcellular location">
    <subcellularLocation>
        <location evidence="1">Membrane</location>
        <topology evidence="1">Multi-pass membrane protein</topology>
    </subcellularLocation>
</comment>
<dbReference type="InterPro" id="IPR020846">
    <property type="entry name" value="MFS_dom"/>
</dbReference>
<reference evidence="7" key="1">
    <citation type="submission" date="2021-06" db="EMBL/GenBank/DDBJ databases">
        <authorList>
            <person name="Kallberg Y."/>
            <person name="Tangrot J."/>
            <person name="Rosling A."/>
        </authorList>
    </citation>
    <scope>NUCLEOTIDE SEQUENCE</scope>
    <source>
        <strain evidence="7">MA453B</strain>
    </source>
</reference>
<proteinExistence type="predicted"/>
<evidence type="ECO:0000313" key="7">
    <source>
        <dbReference type="EMBL" id="CAG8773380.1"/>
    </source>
</evidence>
<sequence length="416" mass="46150">PILNQVSYVLKDSNSQVLKLENFSFEASSELEKAPHEICKQSFSKNEANDSTIVNGNNNIDDPRNWSSKKKWLILTIATLTGISMPIAVTITIPTLVVVQEEFNASILTIDAFGSVYTIFLGIGPIVFAAYSDEFATRKKVYIASLLVFILASVVCAIATNIWLLIIMRAVQACGNSAVLPLGAGIISDIYFPLERGRAFGLFYFIFWLGPTLGPIFGGFITQYLSWRWNFWLLTIFGSVLLFLILFFLPETFNADSLKTNPSSKFNPISPLKLLKYPNITLVIIYICISTLLMHIQGISIPINFSARYNFTTSQIGLFFISQSFGLMFGSILGGKYSDYLAQKSLITEEYCPEIRIKSAFGMLSTLSTLSTYLVDSCPGRGASVMAITSLFRLAIPGIIIIFETSIEESLGVRWT</sequence>
<feature type="transmembrane region" description="Helical" evidence="5">
    <location>
        <begin position="201"/>
        <end position="225"/>
    </location>
</feature>
<feature type="non-terminal residue" evidence="7">
    <location>
        <position position="1"/>
    </location>
</feature>
<keyword evidence="8" id="KW-1185">Reference proteome</keyword>
<evidence type="ECO:0000256" key="4">
    <source>
        <dbReference type="ARBA" id="ARBA00023136"/>
    </source>
</evidence>
<feature type="transmembrane region" description="Helical" evidence="5">
    <location>
        <begin position="316"/>
        <end position="334"/>
    </location>
</feature>
<dbReference type="AlphaFoldDB" id="A0A9N9NYS4"/>
<keyword evidence="4 5" id="KW-0472">Membrane</keyword>
<feature type="non-terminal residue" evidence="7">
    <location>
        <position position="416"/>
    </location>
</feature>
<protein>
    <submittedName>
        <fullName evidence="7">2229_t:CDS:1</fullName>
    </submittedName>
</protein>
<gene>
    <name evidence="7" type="ORF">DERYTH_LOCUS18912</name>
</gene>
<evidence type="ECO:0000256" key="3">
    <source>
        <dbReference type="ARBA" id="ARBA00022989"/>
    </source>
</evidence>
<dbReference type="SUPFAM" id="SSF103473">
    <property type="entry name" value="MFS general substrate transporter"/>
    <property type="match status" value="1"/>
</dbReference>
<dbReference type="GO" id="GO:0005886">
    <property type="term" value="C:plasma membrane"/>
    <property type="evidence" value="ECO:0007669"/>
    <property type="project" value="TreeGrafter"/>
</dbReference>
<dbReference type="Proteomes" id="UP000789405">
    <property type="component" value="Unassembled WGS sequence"/>
</dbReference>
<keyword evidence="3 5" id="KW-1133">Transmembrane helix</keyword>
<feature type="domain" description="Major facilitator superfamily (MFS) profile" evidence="6">
    <location>
        <begin position="74"/>
        <end position="416"/>
    </location>
</feature>
<evidence type="ECO:0000256" key="5">
    <source>
        <dbReference type="SAM" id="Phobius"/>
    </source>
</evidence>
<feature type="transmembrane region" description="Helical" evidence="5">
    <location>
        <begin position="141"/>
        <end position="166"/>
    </location>
</feature>
<dbReference type="PROSITE" id="PS50850">
    <property type="entry name" value="MFS"/>
    <property type="match status" value="1"/>
</dbReference>
<feature type="transmembrane region" description="Helical" evidence="5">
    <location>
        <begin position="274"/>
        <end position="296"/>
    </location>
</feature>
<dbReference type="InterPro" id="IPR036259">
    <property type="entry name" value="MFS_trans_sf"/>
</dbReference>
<dbReference type="EMBL" id="CAJVPY010019915">
    <property type="protein sequence ID" value="CAG8773380.1"/>
    <property type="molecule type" value="Genomic_DNA"/>
</dbReference>
<dbReference type="Gene3D" id="1.20.1720.10">
    <property type="entry name" value="Multidrug resistance protein D"/>
    <property type="match status" value="1"/>
</dbReference>
<evidence type="ECO:0000259" key="6">
    <source>
        <dbReference type="PROSITE" id="PS50850"/>
    </source>
</evidence>
<dbReference type="PANTHER" id="PTHR23502:SF5">
    <property type="entry name" value="QUINIDINE RESISTANCE PROTEIN 3"/>
    <property type="match status" value="1"/>
</dbReference>
<evidence type="ECO:0000313" key="8">
    <source>
        <dbReference type="Proteomes" id="UP000789405"/>
    </source>
</evidence>
<feature type="transmembrane region" description="Helical" evidence="5">
    <location>
        <begin position="178"/>
        <end position="194"/>
    </location>
</feature>
<name>A0A9N9NYS4_9GLOM</name>
<dbReference type="InterPro" id="IPR011701">
    <property type="entry name" value="MFS"/>
</dbReference>
<dbReference type="PANTHER" id="PTHR23502">
    <property type="entry name" value="MAJOR FACILITATOR SUPERFAMILY"/>
    <property type="match status" value="1"/>
</dbReference>
<feature type="transmembrane region" description="Helical" evidence="5">
    <location>
        <begin position="105"/>
        <end position="129"/>
    </location>
</feature>
<evidence type="ECO:0000256" key="1">
    <source>
        <dbReference type="ARBA" id="ARBA00004141"/>
    </source>
</evidence>
<feature type="transmembrane region" description="Helical" evidence="5">
    <location>
        <begin position="72"/>
        <end position="99"/>
    </location>
</feature>
<comment type="caution">
    <text evidence="7">The sequence shown here is derived from an EMBL/GenBank/DDBJ whole genome shotgun (WGS) entry which is preliminary data.</text>
</comment>
<organism evidence="7 8">
    <name type="scientific">Dentiscutata erythropus</name>
    <dbReference type="NCBI Taxonomy" id="1348616"/>
    <lineage>
        <taxon>Eukaryota</taxon>
        <taxon>Fungi</taxon>
        <taxon>Fungi incertae sedis</taxon>
        <taxon>Mucoromycota</taxon>
        <taxon>Glomeromycotina</taxon>
        <taxon>Glomeromycetes</taxon>
        <taxon>Diversisporales</taxon>
        <taxon>Gigasporaceae</taxon>
        <taxon>Dentiscutata</taxon>
    </lineage>
</organism>
<evidence type="ECO:0000256" key="2">
    <source>
        <dbReference type="ARBA" id="ARBA00022692"/>
    </source>
</evidence>
<dbReference type="OrthoDB" id="2441642at2759"/>